<sequence length="101" mass="10794">MAAGAVTLGGCSTDDSTGSRASAYYQCDRGPVLKVDYIADEQVQVQVGNDEPLILPQVPSASGAKYMTARHVFWDRGGEATWTVGRMMPMTCRKVVPPGTI</sequence>
<evidence type="ECO:0000313" key="7">
    <source>
        <dbReference type="Proteomes" id="UP000027866"/>
    </source>
</evidence>
<keyword evidence="1" id="KW-0732">Signal</keyword>
<keyword evidence="4" id="KW-0449">Lipoprotein</keyword>
<evidence type="ECO:0000259" key="5">
    <source>
        <dbReference type="Pfam" id="PF09864"/>
    </source>
</evidence>
<accession>A0A074MUM0</accession>
<evidence type="ECO:0000256" key="1">
    <source>
        <dbReference type="ARBA" id="ARBA00022729"/>
    </source>
</evidence>
<comment type="caution">
    <text evidence="6">The sequence shown here is derived from an EMBL/GenBank/DDBJ whole genome shotgun (WGS) entry which is preliminary data.</text>
</comment>
<dbReference type="InterPro" id="IPR018660">
    <property type="entry name" value="MliC"/>
</dbReference>
<name>A0A074MUM0_9SPHN</name>
<evidence type="ECO:0000256" key="3">
    <source>
        <dbReference type="ARBA" id="ARBA00023139"/>
    </source>
</evidence>
<organism evidence="6 7">
    <name type="scientific">Erythrobacter litoralis</name>
    <dbReference type="NCBI Taxonomy" id="39960"/>
    <lineage>
        <taxon>Bacteria</taxon>
        <taxon>Pseudomonadati</taxon>
        <taxon>Pseudomonadota</taxon>
        <taxon>Alphaproteobacteria</taxon>
        <taxon>Sphingomonadales</taxon>
        <taxon>Erythrobacteraceae</taxon>
        <taxon>Erythrobacter/Porphyrobacter group</taxon>
        <taxon>Erythrobacter</taxon>
    </lineage>
</organism>
<reference evidence="6 7" key="1">
    <citation type="submission" date="2014-04" db="EMBL/GenBank/DDBJ databases">
        <title>A comprehensive comparison of genomes of Erythrobacter spp. Strains.</title>
        <authorList>
            <person name="Zheng Q."/>
        </authorList>
    </citation>
    <scope>NUCLEOTIDE SEQUENCE [LARGE SCALE GENOMIC DNA]</scope>
    <source>
        <strain evidence="6 7">DSM 8509</strain>
    </source>
</reference>
<dbReference type="Proteomes" id="UP000027866">
    <property type="component" value="Unassembled WGS sequence"/>
</dbReference>
<keyword evidence="2" id="KW-0472">Membrane</keyword>
<dbReference type="Gene3D" id="2.40.128.200">
    <property type="match status" value="1"/>
</dbReference>
<feature type="domain" description="C-type lysozyme inhibitor" evidence="5">
    <location>
        <begin position="25"/>
        <end position="87"/>
    </location>
</feature>
<evidence type="ECO:0000256" key="2">
    <source>
        <dbReference type="ARBA" id="ARBA00023136"/>
    </source>
</evidence>
<proteinExistence type="predicted"/>
<dbReference type="AlphaFoldDB" id="A0A074MUM0"/>
<gene>
    <name evidence="6" type="ORF">EH32_04095</name>
</gene>
<evidence type="ECO:0000313" key="6">
    <source>
        <dbReference type="EMBL" id="KEO89317.1"/>
    </source>
</evidence>
<dbReference type="SUPFAM" id="SSF141488">
    <property type="entry name" value="YdhA-like"/>
    <property type="match status" value="1"/>
</dbReference>
<keyword evidence="3" id="KW-0564">Palmitate</keyword>
<dbReference type="EMBL" id="JMIX01000015">
    <property type="protein sequence ID" value="KEO89317.1"/>
    <property type="molecule type" value="Genomic_DNA"/>
</dbReference>
<protein>
    <recommendedName>
        <fullName evidence="5">C-type lysozyme inhibitor domain-containing protein</fullName>
    </recommendedName>
</protein>
<dbReference type="Pfam" id="PF09864">
    <property type="entry name" value="MliC"/>
    <property type="match status" value="1"/>
</dbReference>
<keyword evidence="7" id="KW-1185">Reference proteome</keyword>
<dbReference type="InterPro" id="IPR036328">
    <property type="entry name" value="MliC_sf"/>
</dbReference>
<evidence type="ECO:0000256" key="4">
    <source>
        <dbReference type="ARBA" id="ARBA00023288"/>
    </source>
</evidence>